<proteinExistence type="predicted"/>
<name>A0ABT7LRV8_9BURK</name>
<organism evidence="2 3">
    <name type="scientific">Roseateles subflavus</name>
    <dbReference type="NCBI Taxonomy" id="3053353"/>
    <lineage>
        <taxon>Bacteria</taxon>
        <taxon>Pseudomonadati</taxon>
        <taxon>Pseudomonadota</taxon>
        <taxon>Betaproteobacteria</taxon>
        <taxon>Burkholderiales</taxon>
        <taxon>Sphaerotilaceae</taxon>
        <taxon>Roseateles</taxon>
    </lineage>
</organism>
<feature type="region of interest" description="Disordered" evidence="1">
    <location>
        <begin position="1"/>
        <end position="24"/>
    </location>
</feature>
<evidence type="ECO:0000313" key="2">
    <source>
        <dbReference type="EMBL" id="MDL5034455.1"/>
    </source>
</evidence>
<sequence length="345" mass="36888">MSNAPEGPARAHFNRSVQPAAAGSRQEAIESALAALGFRMEPSLSSLDEQGDAIMVIGTGEMADDDQLTPEVLAMAEEWTGLTTPPAPTATAAQFEIRVAGHRLLRGDEVTISVMLGNLDGLNFKAPHVEQTHGQWLAYMAETTGIELEVGLPFLELNEQGAVIYQGLIGLGPQLQGRSAHPAFTDTLLASDVAERLSRGERGDDLPVLMEAFGCDYGDACDQLFGGRHVDALVALANAALPNSDVIWGAGLRDRDIRPVHYVVKDEHTLGYMQDGTNRMDVLAGSVIKGGHNWKNGSVSILGSRIRRATAADFEAYRVQPPAGWIDGHVDADADAVPASEVPRY</sequence>
<gene>
    <name evidence="2" type="ORF">QRD43_21305</name>
</gene>
<reference evidence="2 3" key="1">
    <citation type="submission" date="2023-06" db="EMBL/GenBank/DDBJ databases">
        <title>Pelomonas sp. APW6 16S ribosomal RNA gene genome sequencing and assembly.</title>
        <authorList>
            <person name="Woo H."/>
        </authorList>
    </citation>
    <scope>NUCLEOTIDE SEQUENCE [LARGE SCALE GENOMIC DNA]</scope>
    <source>
        <strain evidence="2 3">APW6</strain>
    </source>
</reference>
<keyword evidence="3" id="KW-1185">Reference proteome</keyword>
<dbReference type="Proteomes" id="UP001238603">
    <property type="component" value="Unassembled WGS sequence"/>
</dbReference>
<protein>
    <submittedName>
        <fullName evidence="2">Uncharacterized protein</fullName>
    </submittedName>
</protein>
<dbReference type="EMBL" id="JASVDS010000008">
    <property type="protein sequence ID" value="MDL5034455.1"/>
    <property type="molecule type" value="Genomic_DNA"/>
</dbReference>
<accession>A0ABT7LRV8</accession>
<comment type="caution">
    <text evidence="2">The sequence shown here is derived from an EMBL/GenBank/DDBJ whole genome shotgun (WGS) entry which is preliminary data.</text>
</comment>
<evidence type="ECO:0000256" key="1">
    <source>
        <dbReference type="SAM" id="MobiDB-lite"/>
    </source>
</evidence>
<evidence type="ECO:0000313" key="3">
    <source>
        <dbReference type="Proteomes" id="UP001238603"/>
    </source>
</evidence>